<dbReference type="Proteomes" id="UP000594638">
    <property type="component" value="Unassembled WGS sequence"/>
</dbReference>
<sequence length="240" mass="26628">MSAGGIPQIALARLLHSWWGLHTSNGDESIMVKGNRTVFLAGPPLAKAATGAKVSVKDLGGAIVHCRTLGVSDYFARGLVFKSYALQLLFVALLTSGQCCLYLADELHALAIGRSIIKNLHMARGANDRVVPDFKEPLYDVDKLRSIGRTDLEESLDIRSIIARIVDGSEFDEFKKFYGTVRVKTESLKRQLLQLKSRRAKEDRLQTRLDFKVQKILGTDGRRRRMASRRRIDTTEGGGG</sequence>
<dbReference type="GO" id="GO:0004485">
    <property type="term" value="F:methylcrotonoyl-CoA carboxylase activity"/>
    <property type="evidence" value="ECO:0007669"/>
    <property type="project" value="TreeGrafter"/>
</dbReference>
<dbReference type="PANTHER" id="PTHR22855">
    <property type="entry name" value="ACETYL, PROPIONYL, PYRUVATE, AND GLUTACONYL CARBOXYLASE-RELATED"/>
    <property type="match status" value="1"/>
</dbReference>
<evidence type="ECO:0000313" key="6">
    <source>
        <dbReference type="Proteomes" id="UP000594638"/>
    </source>
</evidence>
<dbReference type="EMBL" id="CACTIH010007314">
    <property type="protein sequence ID" value="CAA3009257.1"/>
    <property type="molecule type" value="Genomic_DNA"/>
</dbReference>
<dbReference type="GO" id="GO:1905202">
    <property type="term" value="C:methylcrotonoyl-CoA carboxylase complex"/>
    <property type="evidence" value="ECO:0007669"/>
    <property type="project" value="TreeGrafter"/>
</dbReference>
<evidence type="ECO:0000313" key="5">
    <source>
        <dbReference type="EMBL" id="CAA3009257.1"/>
    </source>
</evidence>
<dbReference type="GO" id="GO:0005739">
    <property type="term" value="C:mitochondrion"/>
    <property type="evidence" value="ECO:0007669"/>
    <property type="project" value="TreeGrafter"/>
</dbReference>
<dbReference type="InterPro" id="IPR045190">
    <property type="entry name" value="MCCB/AccD1-like"/>
</dbReference>
<proteinExistence type="inferred from homology"/>
<dbReference type="SUPFAM" id="SSF52096">
    <property type="entry name" value="ClpP/crotonase"/>
    <property type="match status" value="2"/>
</dbReference>
<gene>
    <name evidence="5" type="ORF">OLEA9_A021000</name>
</gene>
<evidence type="ECO:0000256" key="3">
    <source>
        <dbReference type="ARBA" id="ARBA00022840"/>
    </source>
</evidence>
<dbReference type="AlphaFoldDB" id="A0A8S0TW30"/>
<organism evidence="5 6">
    <name type="scientific">Olea europaea subsp. europaea</name>
    <dbReference type="NCBI Taxonomy" id="158383"/>
    <lineage>
        <taxon>Eukaryota</taxon>
        <taxon>Viridiplantae</taxon>
        <taxon>Streptophyta</taxon>
        <taxon>Embryophyta</taxon>
        <taxon>Tracheophyta</taxon>
        <taxon>Spermatophyta</taxon>
        <taxon>Magnoliopsida</taxon>
        <taxon>eudicotyledons</taxon>
        <taxon>Gunneridae</taxon>
        <taxon>Pentapetalae</taxon>
        <taxon>asterids</taxon>
        <taxon>lamiids</taxon>
        <taxon>Lamiales</taxon>
        <taxon>Oleaceae</taxon>
        <taxon>Oleeae</taxon>
        <taxon>Olea</taxon>
    </lineage>
</organism>
<keyword evidence="2" id="KW-0547">Nucleotide-binding</keyword>
<accession>A0A8S0TW30</accession>
<reference evidence="5 6" key="1">
    <citation type="submission" date="2019-12" db="EMBL/GenBank/DDBJ databases">
        <authorList>
            <person name="Alioto T."/>
            <person name="Alioto T."/>
            <person name="Gomez Garrido J."/>
        </authorList>
    </citation>
    <scope>NUCLEOTIDE SEQUENCE [LARGE SCALE GENOMIC DNA]</scope>
</reference>
<evidence type="ECO:0000259" key="4">
    <source>
        <dbReference type="Pfam" id="PF01039"/>
    </source>
</evidence>
<evidence type="ECO:0000256" key="1">
    <source>
        <dbReference type="ARBA" id="ARBA00006102"/>
    </source>
</evidence>
<dbReference type="InterPro" id="IPR029045">
    <property type="entry name" value="ClpP/crotonase-like_dom_sf"/>
</dbReference>
<dbReference type="Pfam" id="PF01039">
    <property type="entry name" value="Carboxyl_trans"/>
    <property type="match status" value="2"/>
</dbReference>
<dbReference type="GO" id="GO:0005524">
    <property type="term" value="F:ATP binding"/>
    <property type="evidence" value="ECO:0007669"/>
    <property type="project" value="UniProtKB-KW"/>
</dbReference>
<dbReference type="Gene3D" id="3.90.226.10">
    <property type="entry name" value="2-enoyl-CoA Hydratase, Chain A, domain 1"/>
    <property type="match status" value="2"/>
</dbReference>
<name>A0A8S0TW30_OLEEU</name>
<protein>
    <recommendedName>
        <fullName evidence="4">Acetyl-coenzyme A carboxylase carboxyl transferase subunit beta domain-containing protein</fullName>
    </recommendedName>
</protein>
<comment type="caution">
    <text evidence="5">The sequence shown here is derived from an EMBL/GenBank/DDBJ whole genome shotgun (WGS) entry which is preliminary data.</text>
</comment>
<evidence type="ECO:0000256" key="2">
    <source>
        <dbReference type="ARBA" id="ARBA00022741"/>
    </source>
</evidence>
<feature type="domain" description="Acetyl-coenzyme A carboxylase carboxyl transferase subunit beta" evidence="4">
    <location>
        <begin position="95"/>
        <end position="180"/>
    </location>
</feature>
<dbReference type="PANTHER" id="PTHR22855:SF13">
    <property type="entry name" value="METHYLCROTONOYL-COA CARBOXYLASE BETA CHAIN, MITOCHONDRIAL"/>
    <property type="match status" value="1"/>
</dbReference>
<keyword evidence="3" id="KW-0067">ATP-binding</keyword>
<feature type="domain" description="Acetyl-coenzyme A carboxylase carboxyl transferase subunit beta" evidence="4">
    <location>
        <begin position="22"/>
        <end position="76"/>
    </location>
</feature>
<comment type="similarity">
    <text evidence="1">Belongs to the AccD/PCCB family.</text>
</comment>
<dbReference type="OrthoDB" id="439921at2759"/>
<dbReference type="GO" id="GO:0006552">
    <property type="term" value="P:L-leucine catabolic process"/>
    <property type="evidence" value="ECO:0007669"/>
    <property type="project" value="TreeGrafter"/>
</dbReference>
<keyword evidence="6" id="KW-1185">Reference proteome</keyword>
<dbReference type="Gramene" id="OE9A021000T1">
    <property type="protein sequence ID" value="OE9A021000C1"/>
    <property type="gene ID" value="OE9A021000"/>
</dbReference>
<dbReference type="InterPro" id="IPR034733">
    <property type="entry name" value="AcCoA_carboxyl_beta"/>
</dbReference>